<protein>
    <recommendedName>
        <fullName evidence="3">RING-type E3 ubiquitin transferase</fullName>
        <ecNumber evidence="3">2.3.2.27</ecNumber>
    </recommendedName>
</protein>
<evidence type="ECO:0000256" key="4">
    <source>
        <dbReference type="ARBA" id="ARBA00022679"/>
    </source>
</evidence>
<dbReference type="EC" id="2.3.2.27" evidence="3"/>
<dbReference type="InterPro" id="IPR001841">
    <property type="entry name" value="Znf_RING"/>
</dbReference>
<dbReference type="PANTHER" id="PTHR22937">
    <property type="entry name" value="E3 UBIQUITIN-PROTEIN LIGASE RNF165"/>
    <property type="match status" value="1"/>
</dbReference>
<dbReference type="Gramene" id="RZC53832">
    <property type="protein sequence ID" value="RZC53832"/>
    <property type="gene ID" value="C5167_012687"/>
</dbReference>
<dbReference type="SMART" id="SM00184">
    <property type="entry name" value="RING"/>
    <property type="match status" value="1"/>
</dbReference>
<evidence type="ECO:0000256" key="5">
    <source>
        <dbReference type="ARBA" id="ARBA00022723"/>
    </source>
</evidence>
<dbReference type="Gene3D" id="3.30.40.10">
    <property type="entry name" value="Zinc/RING finger domain, C3HC4 (zinc finger)"/>
    <property type="match status" value="1"/>
</dbReference>
<dbReference type="Proteomes" id="UP000316621">
    <property type="component" value="Chromosome 3"/>
</dbReference>
<reference evidence="11 12" key="1">
    <citation type="journal article" date="2018" name="Science">
        <title>The opium poppy genome and morphinan production.</title>
        <authorList>
            <person name="Guo L."/>
            <person name="Winzer T."/>
            <person name="Yang X."/>
            <person name="Li Y."/>
            <person name="Ning Z."/>
            <person name="He Z."/>
            <person name="Teodor R."/>
            <person name="Lu Y."/>
            <person name="Bowser T.A."/>
            <person name="Graham I.A."/>
            <person name="Ye K."/>
        </authorList>
    </citation>
    <scope>NUCLEOTIDE SEQUENCE [LARGE SCALE GENOMIC DNA]</scope>
    <source>
        <strain evidence="12">cv. HN1</strain>
        <tissue evidence="11">Leaves</tissue>
    </source>
</reference>
<keyword evidence="6 9" id="KW-0863">Zinc-finger</keyword>
<proteinExistence type="predicted"/>
<evidence type="ECO:0000256" key="7">
    <source>
        <dbReference type="ARBA" id="ARBA00022786"/>
    </source>
</evidence>
<comment type="pathway">
    <text evidence="2">Protein modification; protein ubiquitination.</text>
</comment>
<dbReference type="AlphaFoldDB" id="A0A4Y7J1C2"/>
<dbReference type="InterPro" id="IPR013083">
    <property type="entry name" value="Znf_RING/FYVE/PHD"/>
</dbReference>
<gene>
    <name evidence="11" type="ORF">C5167_012687</name>
</gene>
<keyword evidence="7" id="KW-0833">Ubl conjugation pathway</keyword>
<keyword evidence="5" id="KW-0479">Metal-binding</keyword>
<dbReference type="PANTHER" id="PTHR22937:SF65">
    <property type="entry name" value="E3 UBIQUITIN-PROTEIN LIGASE ARK2C"/>
    <property type="match status" value="1"/>
</dbReference>
<dbReference type="EMBL" id="CM010717">
    <property type="protein sequence ID" value="RZC53832.1"/>
    <property type="molecule type" value="Genomic_DNA"/>
</dbReference>
<dbReference type="InterPro" id="IPR024766">
    <property type="entry name" value="Znf_RING_H2"/>
</dbReference>
<evidence type="ECO:0000256" key="1">
    <source>
        <dbReference type="ARBA" id="ARBA00000900"/>
    </source>
</evidence>
<evidence type="ECO:0000256" key="2">
    <source>
        <dbReference type="ARBA" id="ARBA00004906"/>
    </source>
</evidence>
<evidence type="ECO:0000259" key="10">
    <source>
        <dbReference type="PROSITE" id="PS50089"/>
    </source>
</evidence>
<evidence type="ECO:0000256" key="3">
    <source>
        <dbReference type="ARBA" id="ARBA00012483"/>
    </source>
</evidence>
<accession>A0A4Y7J1C2</accession>
<evidence type="ECO:0000313" key="11">
    <source>
        <dbReference type="EMBL" id="RZC53832.1"/>
    </source>
</evidence>
<dbReference type="PROSITE" id="PS50089">
    <property type="entry name" value="ZF_RING_2"/>
    <property type="match status" value="1"/>
</dbReference>
<evidence type="ECO:0000256" key="6">
    <source>
        <dbReference type="ARBA" id="ARBA00022771"/>
    </source>
</evidence>
<feature type="domain" description="RING-type" evidence="10">
    <location>
        <begin position="158"/>
        <end position="200"/>
    </location>
</feature>
<name>A0A4Y7J1C2_PAPSO</name>
<dbReference type="GO" id="GO:0061630">
    <property type="term" value="F:ubiquitin protein ligase activity"/>
    <property type="evidence" value="ECO:0007669"/>
    <property type="project" value="UniProtKB-EC"/>
</dbReference>
<dbReference type="GO" id="GO:0008270">
    <property type="term" value="F:zinc ion binding"/>
    <property type="evidence" value="ECO:0007669"/>
    <property type="project" value="UniProtKB-KW"/>
</dbReference>
<keyword evidence="8" id="KW-0862">Zinc</keyword>
<evidence type="ECO:0000256" key="8">
    <source>
        <dbReference type="ARBA" id="ARBA00022833"/>
    </source>
</evidence>
<sequence>MGMYQMHVFKLPETTIQQMDRIQRNYWWNNYNNPHSQKFISWSKCFLLTFIWGVGAGGGGGGDHGTPSRDLVRRRVSRGNNSSLRSFADNEAYNNFMGTLTNGINGSNNKDRRRYMMYIDDLAYEELSELEKRIGSHKLGSSEKTMLDELKARTLIECSMPKDDEYESQEKVTILMCGHEYHTDCMRQWLMEKNFCPICKRDQPYV</sequence>
<evidence type="ECO:0000313" key="12">
    <source>
        <dbReference type="Proteomes" id="UP000316621"/>
    </source>
</evidence>
<comment type="catalytic activity">
    <reaction evidence="1">
        <text>S-ubiquitinyl-[E2 ubiquitin-conjugating enzyme]-L-cysteine + [acceptor protein]-L-lysine = [E2 ubiquitin-conjugating enzyme]-L-cysteine + N(6)-ubiquitinyl-[acceptor protein]-L-lysine.</text>
        <dbReference type="EC" id="2.3.2.27"/>
    </reaction>
</comment>
<dbReference type="InterPro" id="IPR045191">
    <property type="entry name" value="MBR1/2-like"/>
</dbReference>
<dbReference type="SUPFAM" id="SSF57850">
    <property type="entry name" value="RING/U-box"/>
    <property type="match status" value="1"/>
</dbReference>
<keyword evidence="4" id="KW-0808">Transferase</keyword>
<organism evidence="11 12">
    <name type="scientific">Papaver somniferum</name>
    <name type="common">Opium poppy</name>
    <dbReference type="NCBI Taxonomy" id="3469"/>
    <lineage>
        <taxon>Eukaryota</taxon>
        <taxon>Viridiplantae</taxon>
        <taxon>Streptophyta</taxon>
        <taxon>Embryophyta</taxon>
        <taxon>Tracheophyta</taxon>
        <taxon>Spermatophyta</taxon>
        <taxon>Magnoliopsida</taxon>
        <taxon>Ranunculales</taxon>
        <taxon>Papaveraceae</taxon>
        <taxon>Papaveroideae</taxon>
        <taxon>Papaver</taxon>
    </lineage>
</organism>
<dbReference type="Pfam" id="PF12678">
    <property type="entry name" value="zf-rbx1"/>
    <property type="match status" value="1"/>
</dbReference>
<evidence type="ECO:0000256" key="9">
    <source>
        <dbReference type="PROSITE-ProRule" id="PRU00175"/>
    </source>
</evidence>
<keyword evidence="12" id="KW-1185">Reference proteome</keyword>